<evidence type="ECO:0000313" key="2">
    <source>
        <dbReference type="Proteomes" id="UP000552097"/>
    </source>
</evidence>
<keyword evidence="2" id="KW-1185">Reference proteome</keyword>
<accession>A0A7W9HUR4</accession>
<dbReference type="RefSeq" id="WP_184928721.1">
    <property type="nucleotide sequence ID" value="NZ_JACHMO010000001.1"/>
</dbReference>
<dbReference type="Proteomes" id="UP000552097">
    <property type="component" value="Unassembled WGS sequence"/>
</dbReference>
<comment type="caution">
    <text evidence="1">The sequence shown here is derived from an EMBL/GenBank/DDBJ whole genome shotgun (WGS) entry which is preliminary data.</text>
</comment>
<name>A0A7W9HUR4_9PSEU</name>
<dbReference type="EMBL" id="JACHMO010000001">
    <property type="protein sequence ID" value="MBB5808877.1"/>
    <property type="molecule type" value="Genomic_DNA"/>
</dbReference>
<gene>
    <name evidence="1" type="ORF">F4560_008645</name>
</gene>
<dbReference type="AlphaFoldDB" id="A0A7W9HUR4"/>
<protein>
    <submittedName>
        <fullName evidence="1">AcrR family transcriptional regulator</fullName>
    </submittedName>
</protein>
<organism evidence="1 2">
    <name type="scientific">Saccharothrix ecbatanensis</name>
    <dbReference type="NCBI Taxonomy" id="1105145"/>
    <lineage>
        <taxon>Bacteria</taxon>
        <taxon>Bacillati</taxon>
        <taxon>Actinomycetota</taxon>
        <taxon>Actinomycetes</taxon>
        <taxon>Pseudonocardiales</taxon>
        <taxon>Pseudonocardiaceae</taxon>
        <taxon>Saccharothrix</taxon>
    </lineage>
</organism>
<reference evidence="1 2" key="1">
    <citation type="submission" date="2020-08" db="EMBL/GenBank/DDBJ databases">
        <title>Sequencing the genomes of 1000 actinobacteria strains.</title>
        <authorList>
            <person name="Klenk H.-P."/>
        </authorList>
    </citation>
    <scope>NUCLEOTIDE SEQUENCE [LARGE SCALE GENOMIC DNA]</scope>
    <source>
        <strain evidence="1 2">DSM 45486</strain>
    </source>
</reference>
<sequence>MSDHRREIDVVDDLVVDLARSVVLAHYPREAELFDSVLAEYAEAPERLVTSLRAPVGMGVDLALMTPYVLAAAGAVAGVVLEKVAEAAVDSARARLVRVWRRLRGGVATSEEVAQAAEDATTVVVVRLEGSGVDAEVAREIAERVTAELLARGKNP</sequence>
<evidence type="ECO:0000313" key="1">
    <source>
        <dbReference type="EMBL" id="MBB5808877.1"/>
    </source>
</evidence>
<proteinExistence type="predicted"/>